<name>A0ABX9STC6_9GAMM</name>
<comment type="catalytic activity">
    <reaction evidence="7">
        <text>L-tyrosyl-[protein] + ATP = O-(5'-adenylyl)-L-tyrosyl-[protein] + diphosphate</text>
        <dbReference type="Rhea" id="RHEA:54288"/>
        <dbReference type="Rhea" id="RHEA-COMP:10136"/>
        <dbReference type="Rhea" id="RHEA-COMP:13846"/>
        <dbReference type="ChEBI" id="CHEBI:30616"/>
        <dbReference type="ChEBI" id="CHEBI:33019"/>
        <dbReference type="ChEBI" id="CHEBI:46858"/>
        <dbReference type="ChEBI" id="CHEBI:83624"/>
        <dbReference type="EC" id="2.7.7.108"/>
    </reaction>
</comment>
<keyword evidence="10" id="KW-1185">Reference proteome</keyword>
<dbReference type="Proteomes" id="UP000280955">
    <property type="component" value="Unassembled WGS sequence"/>
</dbReference>
<evidence type="ECO:0000256" key="3">
    <source>
        <dbReference type="ARBA" id="ARBA00022741"/>
    </source>
</evidence>
<keyword evidence="4" id="KW-0067">ATP-binding</keyword>
<dbReference type="Pfam" id="PF02661">
    <property type="entry name" value="Fic"/>
    <property type="match status" value="1"/>
</dbReference>
<dbReference type="InterPro" id="IPR003812">
    <property type="entry name" value="Fido"/>
</dbReference>
<feature type="domain" description="Fido" evidence="8">
    <location>
        <begin position="56"/>
        <end position="193"/>
    </location>
</feature>
<keyword evidence="3" id="KW-0547">Nucleotide-binding</keyword>
<accession>A0ABX9STC6</accession>
<dbReference type="InterPro" id="IPR036597">
    <property type="entry name" value="Fido-like_dom_sf"/>
</dbReference>
<protein>
    <recommendedName>
        <fullName evidence="5">protein adenylyltransferase</fullName>
        <ecNumber evidence="5">2.7.7.108</ecNumber>
    </recommendedName>
</protein>
<evidence type="ECO:0000256" key="4">
    <source>
        <dbReference type="ARBA" id="ARBA00022840"/>
    </source>
</evidence>
<dbReference type="EMBL" id="RBLJ01000001">
    <property type="protein sequence ID" value="RKS66694.1"/>
    <property type="molecule type" value="Genomic_DNA"/>
</dbReference>
<evidence type="ECO:0000313" key="9">
    <source>
        <dbReference type="EMBL" id="RKS66694.1"/>
    </source>
</evidence>
<evidence type="ECO:0000256" key="6">
    <source>
        <dbReference type="ARBA" id="ARBA00047939"/>
    </source>
</evidence>
<reference evidence="9 10" key="1">
    <citation type="submission" date="2018-10" db="EMBL/GenBank/DDBJ databases">
        <title>Genomic Encyclopedia of Archaeal and Bacterial Type Strains, Phase II (KMG-II): from individual species to whole genera.</title>
        <authorList>
            <person name="Goeker M."/>
        </authorList>
    </citation>
    <scope>NUCLEOTIDE SEQUENCE [LARGE SCALE GENOMIC DNA]</scope>
    <source>
        <strain evidence="9 10">DSM 15149</strain>
    </source>
</reference>
<dbReference type="Gene3D" id="1.10.3290.10">
    <property type="entry name" value="Fido-like domain"/>
    <property type="match status" value="1"/>
</dbReference>
<proteinExistence type="predicted"/>
<gene>
    <name evidence="9" type="ORF">BDD30_1030</name>
</gene>
<dbReference type="PROSITE" id="PS51459">
    <property type="entry name" value="FIDO"/>
    <property type="match status" value="1"/>
</dbReference>
<dbReference type="SUPFAM" id="SSF140931">
    <property type="entry name" value="Fic-like"/>
    <property type="match status" value="1"/>
</dbReference>
<comment type="caution">
    <text evidence="9">The sequence shown here is derived from an EMBL/GenBank/DDBJ whole genome shotgun (WGS) entry which is preliminary data.</text>
</comment>
<evidence type="ECO:0000256" key="2">
    <source>
        <dbReference type="ARBA" id="ARBA00022695"/>
    </source>
</evidence>
<evidence type="ECO:0000256" key="5">
    <source>
        <dbReference type="ARBA" id="ARBA00034531"/>
    </source>
</evidence>
<keyword evidence="2" id="KW-0548">Nucleotidyltransferase</keyword>
<sequence length="197" mass="22974">MTSIDKYGAGQDPYTYLGTDILVNKLGIRDSIILEQAEREFTELAILNISFLEPPYDLAFWCQLHKQIFSDLYDWAGQLRTIDVSKGNTRFCNAERIEIEGNRIFNMLLSENYLMGLNYQEFIRKLAGYYAELNVIHPFREGNGRTQRLLFEYIVVNCGYKISFESIDAKQWIEANISAYQCNYQPLIRIFENCVSI</sequence>
<dbReference type="RefSeq" id="WP_015833403.1">
    <property type="nucleotide sequence ID" value="NC_012962.1"/>
</dbReference>
<evidence type="ECO:0000256" key="7">
    <source>
        <dbReference type="ARBA" id="ARBA00048696"/>
    </source>
</evidence>
<organism evidence="9 10">
    <name type="scientific">Photorhabdus asymbiotica</name>
    <dbReference type="NCBI Taxonomy" id="291112"/>
    <lineage>
        <taxon>Bacteria</taxon>
        <taxon>Pseudomonadati</taxon>
        <taxon>Pseudomonadota</taxon>
        <taxon>Gammaproteobacteria</taxon>
        <taxon>Enterobacterales</taxon>
        <taxon>Morganellaceae</taxon>
        <taxon>Photorhabdus</taxon>
    </lineage>
</organism>
<dbReference type="PANTHER" id="PTHR39560">
    <property type="entry name" value="PROTEIN ADENYLYLTRANSFERASE FIC-RELATED"/>
    <property type="match status" value="1"/>
</dbReference>
<comment type="catalytic activity">
    <reaction evidence="6">
        <text>L-threonyl-[protein] + ATP = 3-O-(5'-adenylyl)-L-threonyl-[protein] + diphosphate</text>
        <dbReference type="Rhea" id="RHEA:54292"/>
        <dbReference type="Rhea" id="RHEA-COMP:11060"/>
        <dbReference type="Rhea" id="RHEA-COMP:13847"/>
        <dbReference type="ChEBI" id="CHEBI:30013"/>
        <dbReference type="ChEBI" id="CHEBI:30616"/>
        <dbReference type="ChEBI" id="CHEBI:33019"/>
        <dbReference type="ChEBI" id="CHEBI:138113"/>
        <dbReference type="EC" id="2.7.7.108"/>
    </reaction>
</comment>
<evidence type="ECO:0000313" key="10">
    <source>
        <dbReference type="Proteomes" id="UP000280955"/>
    </source>
</evidence>
<dbReference type="NCBIfam" id="NF007672">
    <property type="entry name" value="PRK10347.1"/>
    <property type="match status" value="1"/>
</dbReference>
<evidence type="ECO:0000259" key="8">
    <source>
        <dbReference type="PROSITE" id="PS51459"/>
    </source>
</evidence>
<dbReference type="PANTHER" id="PTHR39560:SF1">
    <property type="entry name" value="PROTEIN ADENYLYLTRANSFERASE FIC-RELATED"/>
    <property type="match status" value="1"/>
</dbReference>
<dbReference type="EC" id="2.7.7.108" evidence="5"/>
<evidence type="ECO:0000256" key="1">
    <source>
        <dbReference type="ARBA" id="ARBA00022679"/>
    </source>
</evidence>
<keyword evidence="1" id="KW-0808">Transferase</keyword>